<dbReference type="SMART" id="SM00849">
    <property type="entry name" value="Lactamase_B"/>
    <property type="match status" value="1"/>
</dbReference>
<dbReference type="AlphaFoldDB" id="A0A4Q9DDY5"/>
<keyword evidence="1 7" id="KW-0378">Hydrolase</keyword>
<comment type="catalytic activity">
    <reaction evidence="4">
        <text>3',5'-cyclic UMP + H2O = UMP + H(+)</text>
        <dbReference type="Rhea" id="RHEA:70575"/>
        <dbReference type="ChEBI" id="CHEBI:15377"/>
        <dbReference type="ChEBI" id="CHEBI:15378"/>
        <dbReference type="ChEBI" id="CHEBI:57865"/>
        <dbReference type="ChEBI" id="CHEBI:184387"/>
    </reaction>
    <physiologicalReaction direction="left-to-right" evidence="4">
        <dbReference type="Rhea" id="RHEA:70576"/>
    </physiologicalReaction>
</comment>
<evidence type="ECO:0000313" key="7">
    <source>
        <dbReference type="EMBL" id="TBL69674.1"/>
    </source>
</evidence>
<dbReference type="InterPro" id="IPR001279">
    <property type="entry name" value="Metallo-B-lactamas"/>
</dbReference>
<dbReference type="EMBL" id="SIRE01000037">
    <property type="protein sequence ID" value="TBL69674.1"/>
    <property type="molecule type" value="Genomic_DNA"/>
</dbReference>
<evidence type="ECO:0000256" key="3">
    <source>
        <dbReference type="ARBA" id="ARBA00034301"/>
    </source>
</evidence>
<comment type="function">
    <text evidence="3">Counteracts the endogenous Pycsar antiviral defense system. Phosphodiesterase that enables metal-dependent hydrolysis of host cyclic nucleotide Pycsar defense signals such as cCMP and cUMP.</text>
</comment>
<gene>
    <name evidence="7" type="ORF">EYB31_35420</name>
</gene>
<reference evidence="7 8" key="1">
    <citation type="submission" date="2019-02" db="EMBL/GenBank/DDBJ databases">
        <title>Paenibacillus sp. nov., isolated from surface-sterilized tissue of Thalictrum simplex L.</title>
        <authorList>
            <person name="Tuo L."/>
        </authorList>
    </citation>
    <scope>NUCLEOTIDE SEQUENCE [LARGE SCALE GENOMIC DNA]</scope>
    <source>
        <strain evidence="7 8">N2SHLJ1</strain>
    </source>
</reference>
<sequence length="443" mass="48113">MPNMIHATVWGGAGEHGRSSYFIRSQAVSVLFDCGVKKEGDGVYPNIVPQDAAALTAVFLSHAHEDHSIALPLLYKFGYTGVVWTTRATAAQLPPYFAAWSAYAASRSAELPYDEDDVAAIRFAYLDDAAAPGEWFEAGPNLRVCWGRSGHMLGAVWLMAEMDGERVFFSGDYTAESLLLGSDAPPQLSGKDAPLLGLVDAAYGTDGESQMTKLERLAEVLAETVRQGGIALLPVPVYGRGQELLVWLTERYPDRCLWVEGEIVDGLRQLLSKPGLLREGAVERAKRALSCGRLYRIDSLEERERALASGENGIVLTNDGMMQSAKAQWYYRKLCGSPANAVVLTGHLAAGSFGKNLLETESAKANPQEAARVLMLRWKVHQGIGDVRSMLNRVNCEHTVLVHASREATDRLTEALTGEGYRGLYSLQAGDSLSLSRGGAIFS</sequence>
<dbReference type="Gene3D" id="3.40.50.10890">
    <property type="match status" value="1"/>
</dbReference>
<evidence type="ECO:0000256" key="2">
    <source>
        <dbReference type="ARBA" id="ARBA00034221"/>
    </source>
</evidence>
<accession>A0A4Q9DDY5</accession>
<comment type="caution">
    <text evidence="7">The sequence shown here is derived from an EMBL/GenBank/DDBJ whole genome shotgun (WGS) entry which is preliminary data.</text>
</comment>
<dbReference type="InterPro" id="IPR022712">
    <property type="entry name" value="Beta_Casp"/>
</dbReference>
<protein>
    <submittedName>
        <fullName evidence="7">MBL fold metallo-hydrolase</fullName>
    </submittedName>
</protein>
<dbReference type="SUPFAM" id="SSF56281">
    <property type="entry name" value="Metallo-hydrolase/oxidoreductase"/>
    <property type="match status" value="1"/>
</dbReference>
<feature type="domain" description="Beta-Casp" evidence="6">
    <location>
        <begin position="241"/>
        <end position="357"/>
    </location>
</feature>
<dbReference type="InterPro" id="IPR036866">
    <property type="entry name" value="RibonucZ/Hydroxyglut_hydro"/>
</dbReference>
<evidence type="ECO:0000256" key="4">
    <source>
        <dbReference type="ARBA" id="ARBA00048505"/>
    </source>
</evidence>
<evidence type="ECO:0000313" key="8">
    <source>
        <dbReference type="Proteomes" id="UP000293142"/>
    </source>
</evidence>
<evidence type="ECO:0000259" key="6">
    <source>
        <dbReference type="SMART" id="SM01027"/>
    </source>
</evidence>
<dbReference type="Proteomes" id="UP000293142">
    <property type="component" value="Unassembled WGS sequence"/>
</dbReference>
<dbReference type="Gene3D" id="3.60.15.10">
    <property type="entry name" value="Ribonuclease Z/Hydroxyacylglutathione hydrolase-like"/>
    <property type="match status" value="1"/>
</dbReference>
<proteinExistence type="predicted"/>
<dbReference type="GO" id="GO:0016787">
    <property type="term" value="F:hydrolase activity"/>
    <property type="evidence" value="ECO:0007669"/>
    <property type="project" value="UniProtKB-KW"/>
</dbReference>
<feature type="domain" description="Metallo-beta-lactamase" evidence="5">
    <location>
        <begin position="17"/>
        <end position="229"/>
    </location>
</feature>
<dbReference type="PANTHER" id="PTHR11203:SF37">
    <property type="entry name" value="INTEGRATOR COMPLEX SUBUNIT 11"/>
    <property type="match status" value="1"/>
</dbReference>
<dbReference type="InterPro" id="IPR050698">
    <property type="entry name" value="MBL"/>
</dbReference>
<dbReference type="PANTHER" id="PTHR11203">
    <property type="entry name" value="CLEAVAGE AND POLYADENYLATION SPECIFICITY FACTOR FAMILY MEMBER"/>
    <property type="match status" value="1"/>
</dbReference>
<comment type="catalytic activity">
    <reaction evidence="2">
        <text>3',5'-cyclic CMP + H2O = CMP + H(+)</text>
        <dbReference type="Rhea" id="RHEA:72675"/>
        <dbReference type="ChEBI" id="CHEBI:15377"/>
        <dbReference type="ChEBI" id="CHEBI:15378"/>
        <dbReference type="ChEBI" id="CHEBI:58003"/>
        <dbReference type="ChEBI" id="CHEBI:60377"/>
    </reaction>
    <physiologicalReaction direction="left-to-right" evidence="2">
        <dbReference type="Rhea" id="RHEA:72676"/>
    </physiologicalReaction>
</comment>
<dbReference type="OrthoDB" id="9803916at2"/>
<dbReference type="SMART" id="SM01027">
    <property type="entry name" value="Beta-Casp"/>
    <property type="match status" value="1"/>
</dbReference>
<dbReference type="GO" id="GO:0004521">
    <property type="term" value="F:RNA endonuclease activity"/>
    <property type="evidence" value="ECO:0007669"/>
    <property type="project" value="TreeGrafter"/>
</dbReference>
<keyword evidence="8" id="KW-1185">Reference proteome</keyword>
<dbReference type="Pfam" id="PF00753">
    <property type="entry name" value="Lactamase_B"/>
    <property type="match status" value="1"/>
</dbReference>
<dbReference type="Pfam" id="PF10996">
    <property type="entry name" value="Beta-Casp"/>
    <property type="match status" value="1"/>
</dbReference>
<evidence type="ECO:0000256" key="1">
    <source>
        <dbReference type="ARBA" id="ARBA00022801"/>
    </source>
</evidence>
<evidence type="ECO:0000259" key="5">
    <source>
        <dbReference type="SMART" id="SM00849"/>
    </source>
</evidence>
<organism evidence="7 8">
    <name type="scientific">Paenibacillus thalictri</name>
    <dbReference type="NCBI Taxonomy" id="2527873"/>
    <lineage>
        <taxon>Bacteria</taxon>
        <taxon>Bacillati</taxon>
        <taxon>Bacillota</taxon>
        <taxon>Bacilli</taxon>
        <taxon>Bacillales</taxon>
        <taxon>Paenibacillaceae</taxon>
        <taxon>Paenibacillus</taxon>
    </lineage>
</organism>
<name>A0A4Q9DDY5_9BACL</name>